<comment type="catalytic activity">
    <reaction evidence="1 12 13">
        <text>[protein]-peptidylproline (omega=180) = [protein]-peptidylproline (omega=0)</text>
        <dbReference type="Rhea" id="RHEA:16237"/>
        <dbReference type="Rhea" id="RHEA-COMP:10747"/>
        <dbReference type="Rhea" id="RHEA-COMP:10748"/>
        <dbReference type="ChEBI" id="CHEBI:83833"/>
        <dbReference type="ChEBI" id="CHEBI:83834"/>
        <dbReference type="EC" id="5.2.1.8"/>
    </reaction>
</comment>
<feature type="region of interest" description="Disordered" evidence="15">
    <location>
        <begin position="443"/>
        <end position="567"/>
    </location>
</feature>
<dbReference type="Pfam" id="PF05698">
    <property type="entry name" value="Trigger_C"/>
    <property type="match status" value="1"/>
</dbReference>
<feature type="domain" description="PPIase FKBP-type" evidence="16">
    <location>
        <begin position="164"/>
        <end position="246"/>
    </location>
</feature>
<feature type="compositionally biased region" description="Basic and acidic residues" evidence="15">
    <location>
        <begin position="443"/>
        <end position="458"/>
    </location>
</feature>
<comment type="similarity">
    <text evidence="2 12 14">Belongs to the FKBP-type PPIase family. Tig subfamily.</text>
</comment>
<dbReference type="SUPFAM" id="SSF54534">
    <property type="entry name" value="FKBP-like"/>
    <property type="match status" value="1"/>
</dbReference>
<comment type="domain">
    <text evidence="12">Consists of 3 domains; the N-terminus binds the ribosome, the middle domain has PPIase activity, while the C-terminus has intrinsic chaperone activity on its own.</text>
</comment>
<comment type="function">
    <text evidence="10 12">Involved in protein export. Acts as a chaperone by maintaining the newly synthesized protein in an open conformation. Functions as a peptidyl-prolyl cis-trans isomerase.</text>
</comment>
<keyword evidence="12" id="KW-0963">Cytoplasm</keyword>
<dbReference type="InterPro" id="IPR001179">
    <property type="entry name" value="PPIase_FKBP_dom"/>
</dbReference>
<dbReference type="GO" id="GO:0043022">
    <property type="term" value="F:ribosome binding"/>
    <property type="evidence" value="ECO:0007669"/>
    <property type="project" value="TreeGrafter"/>
</dbReference>
<dbReference type="InterPro" id="IPR008880">
    <property type="entry name" value="Trigger_fac_C"/>
</dbReference>
<dbReference type="SUPFAM" id="SSF109998">
    <property type="entry name" value="Triger factor/SurA peptide-binding domain-like"/>
    <property type="match status" value="1"/>
</dbReference>
<dbReference type="GO" id="GO:0043335">
    <property type="term" value="P:protein unfolding"/>
    <property type="evidence" value="ECO:0007669"/>
    <property type="project" value="TreeGrafter"/>
</dbReference>
<dbReference type="GO" id="GO:0051083">
    <property type="term" value="P:'de novo' cotranslational protein folding"/>
    <property type="evidence" value="ECO:0007669"/>
    <property type="project" value="TreeGrafter"/>
</dbReference>
<proteinExistence type="inferred from homology"/>
<dbReference type="RefSeq" id="WP_294174359.1">
    <property type="nucleotide sequence ID" value="NZ_CADCVZ010000059.1"/>
</dbReference>
<name>A0A6J4TEQ9_9SPHN</name>
<evidence type="ECO:0000256" key="7">
    <source>
        <dbReference type="ARBA" id="ARBA00023186"/>
    </source>
</evidence>
<dbReference type="Pfam" id="PF00254">
    <property type="entry name" value="FKBP_C"/>
    <property type="match status" value="1"/>
</dbReference>
<evidence type="ECO:0000256" key="6">
    <source>
        <dbReference type="ARBA" id="ARBA00023110"/>
    </source>
</evidence>
<evidence type="ECO:0000256" key="12">
    <source>
        <dbReference type="HAMAP-Rule" id="MF_00303"/>
    </source>
</evidence>
<evidence type="ECO:0000313" key="17">
    <source>
        <dbReference type="EMBL" id="CAA9521347.1"/>
    </source>
</evidence>
<dbReference type="HAMAP" id="MF_00303">
    <property type="entry name" value="Trigger_factor_Tig"/>
    <property type="match status" value="1"/>
</dbReference>
<evidence type="ECO:0000256" key="13">
    <source>
        <dbReference type="PROSITE-ProRule" id="PRU00277"/>
    </source>
</evidence>
<dbReference type="InterPro" id="IPR036611">
    <property type="entry name" value="Trigger_fac_ribosome-bd_sf"/>
</dbReference>
<evidence type="ECO:0000256" key="4">
    <source>
        <dbReference type="ARBA" id="ARBA00016902"/>
    </source>
</evidence>
<evidence type="ECO:0000256" key="1">
    <source>
        <dbReference type="ARBA" id="ARBA00000971"/>
    </source>
</evidence>
<dbReference type="GO" id="GO:0051301">
    <property type="term" value="P:cell division"/>
    <property type="evidence" value="ECO:0007669"/>
    <property type="project" value="UniProtKB-KW"/>
</dbReference>
<evidence type="ECO:0000256" key="8">
    <source>
        <dbReference type="ARBA" id="ARBA00023235"/>
    </source>
</evidence>
<gene>
    <name evidence="12" type="primary">tig</name>
    <name evidence="17" type="ORF">AVDCRST_MAG09-2148</name>
</gene>
<evidence type="ECO:0000259" key="16">
    <source>
        <dbReference type="PROSITE" id="PS50059"/>
    </source>
</evidence>
<keyword evidence="5 12" id="KW-0132">Cell division</keyword>
<evidence type="ECO:0000256" key="5">
    <source>
        <dbReference type="ARBA" id="ARBA00022618"/>
    </source>
</evidence>
<feature type="compositionally biased region" description="Low complexity" evidence="15">
    <location>
        <begin position="503"/>
        <end position="516"/>
    </location>
</feature>
<dbReference type="PROSITE" id="PS50059">
    <property type="entry name" value="FKBP_PPIASE"/>
    <property type="match status" value="1"/>
</dbReference>
<dbReference type="InterPro" id="IPR037041">
    <property type="entry name" value="Trigger_fac_C_sf"/>
</dbReference>
<dbReference type="InterPro" id="IPR005215">
    <property type="entry name" value="Trig_fac"/>
</dbReference>
<dbReference type="GO" id="GO:0044183">
    <property type="term" value="F:protein folding chaperone"/>
    <property type="evidence" value="ECO:0007669"/>
    <property type="project" value="TreeGrafter"/>
</dbReference>
<dbReference type="GO" id="GO:0005737">
    <property type="term" value="C:cytoplasm"/>
    <property type="evidence" value="ECO:0007669"/>
    <property type="project" value="UniProtKB-SubCell"/>
</dbReference>
<keyword evidence="6 12" id="KW-0697">Rotamase</keyword>
<dbReference type="EMBL" id="CADCVZ010000059">
    <property type="protein sequence ID" value="CAA9521347.1"/>
    <property type="molecule type" value="Genomic_DNA"/>
</dbReference>
<evidence type="ECO:0000256" key="15">
    <source>
        <dbReference type="SAM" id="MobiDB-lite"/>
    </source>
</evidence>
<dbReference type="PANTHER" id="PTHR30560">
    <property type="entry name" value="TRIGGER FACTOR CHAPERONE AND PEPTIDYL-PROLYL CIS/TRANS ISOMERASE"/>
    <property type="match status" value="1"/>
</dbReference>
<evidence type="ECO:0000256" key="10">
    <source>
        <dbReference type="ARBA" id="ARBA00024849"/>
    </source>
</evidence>
<dbReference type="Gene3D" id="1.10.3120.10">
    <property type="entry name" value="Trigger factor, C-terminal domain"/>
    <property type="match status" value="1"/>
</dbReference>
<evidence type="ECO:0000256" key="9">
    <source>
        <dbReference type="ARBA" id="ARBA00023306"/>
    </source>
</evidence>
<comment type="subcellular location">
    <subcellularLocation>
        <location evidence="12">Cytoplasm</location>
    </subcellularLocation>
    <text evidence="12">About half TF is bound to the ribosome near the polypeptide exit tunnel while the other half is free in the cytoplasm.</text>
</comment>
<dbReference type="InterPro" id="IPR046357">
    <property type="entry name" value="PPIase_dom_sf"/>
</dbReference>
<protein>
    <recommendedName>
        <fullName evidence="4 12">Trigger factor</fullName>
        <shortName evidence="12">TF</shortName>
        <ecNumber evidence="3 12">5.2.1.8</ecNumber>
    </recommendedName>
    <alternativeName>
        <fullName evidence="11 12">PPIase</fullName>
    </alternativeName>
</protein>
<evidence type="ECO:0000256" key="3">
    <source>
        <dbReference type="ARBA" id="ARBA00013194"/>
    </source>
</evidence>
<evidence type="ECO:0000256" key="11">
    <source>
        <dbReference type="ARBA" id="ARBA00029986"/>
    </source>
</evidence>
<accession>A0A6J4TEQ9</accession>
<dbReference type="Gene3D" id="3.30.70.1050">
    <property type="entry name" value="Trigger factor ribosome-binding domain"/>
    <property type="match status" value="1"/>
</dbReference>
<dbReference type="Pfam" id="PF05697">
    <property type="entry name" value="Trigger_N"/>
    <property type="match status" value="1"/>
</dbReference>
<keyword evidence="8 12" id="KW-0413">Isomerase</keyword>
<dbReference type="InterPro" id="IPR027304">
    <property type="entry name" value="Trigger_fact/SurA_dom_sf"/>
</dbReference>
<dbReference type="FunFam" id="3.10.50.40:FF:000001">
    <property type="entry name" value="Trigger factor"/>
    <property type="match status" value="1"/>
</dbReference>
<dbReference type="InterPro" id="IPR008881">
    <property type="entry name" value="Trigger_fac_ribosome-bd_bac"/>
</dbReference>
<sequence>MQTVEIENQGLKRAYKLTIPARDIDARVDQEVKRIAPQVKMPGFRPGKVPANLIRKMHGESLQGQALESAVQQGVQQLLADQKLRPAMQPQVELAGDYAPGQDAEVSVSLETLPDVPAPQIDGLKLERLTLEVDESQVDQQLQQLAAGQKKWSPAEDGRAAETGDQLLIDFVGKVDGVAFEGGTGTDMAVELGSGSLIPGFEDQLVGAKAGESRTIEVTFPADYPTENLKGKAATFDIEVKGVNTAGELSLDDEFAKSLGLQDLEQLKGLLRDQQSQELNGLTRTHMKRRLLDQLADTHQFEVPPSMVEAEYQNIMRQLEHEASHEADPEAAKAEIAGEADDYRRIAERRVRLGLLLSDIGQANGVDVSQQEMQRLIAQAAQQYPPADRQKFVEFIGREPMAAAQLRAPLYEDKVVDFLFGKAEITDRAASRAEIEADLESEEGHVHGPNCGHDHGHEAAPAAVETKAAKPRKSKTESAPAEAAETAAEVKPAKAAKPKKAAAEGAALEAAGAAAEAKAEAAPKKPRAAKPVKGAVEEEPATAEPAEPAKDHAPAKPAGKKSKKAEA</sequence>
<dbReference type="GO" id="GO:0015031">
    <property type="term" value="P:protein transport"/>
    <property type="evidence" value="ECO:0007669"/>
    <property type="project" value="UniProtKB-UniRule"/>
</dbReference>
<keyword evidence="9 12" id="KW-0131">Cell cycle</keyword>
<dbReference type="AlphaFoldDB" id="A0A6J4TEQ9"/>
<dbReference type="PANTHER" id="PTHR30560:SF3">
    <property type="entry name" value="TRIGGER FACTOR-LIKE PROTEIN TIG, CHLOROPLASTIC"/>
    <property type="match status" value="1"/>
</dbReference>
<reference evidence="17" key="1">
    <citation type="submission" date="2020-02" db="EMBL/GenBank/DDBJ databases">
        <authorList>
            <person name="Meier V. D."/>
        </authorList>
    </citation>
    <scope>NUCLEOTIDE SEQUENCE</scope>
    <source>
        <strain evidence="17">AVDCRST_MAG09</strain>
    </source>
</reference>
<keyword evidence="7 12" id="KW-0143">Chaperone</keyword>
<dbReference type="Gene3D" id="3.10.50.40">
    <property type="match status" value="1"/>
</dbReference>
<dbReference type="NCBIfam" id="TIGR00115">
    <property type="entry name" value="tig"/>
    <property type="match status" value="1"/>
</dbReference>
<dbReference type="EC" id="5.2.1.8" evidence="3 12"/>
<feature type="compositionally biased region" description="Low complexity" evidence="15">
    <location>
        <begin position="479"/>
        <end position="493"/>
    </location>
</feature>
<evidence type="ECO:0000256" key="2">
    <source>
        <dbReference type="ARBA" id="ARBA00005464"/>
    </source>
</evidence>
<feature type="compositionally biased region" description="Basic residues" evidence="15">
    <location>
        <begin position="558"/>
        <end position="567"/>
    </location>
</feature>
<dbReference type="GO" id="GO:0003755">
    <property type="term" value="F:peptidyl-prolyl cis-trans isomerase activity"/>
    <property type="evidence" value="ECO:0007669"/>
    <property type="project" value="UniProtKB-UniRule"/>
</dbReference>
<organism evidence="17">
    <name type="scientific">uncultured Sphingomonas sp</name>
    <dbReference type="NCBI Taxonomy" id="158754"/>
    <lineage>
        <taxon>Bacteria</taxon>
        <taxon>Pseudomonadati</taxon>
        <taxon>Pseudomonadota</taxon>
        <taxon>Alphaproteobacteria</taxon>
        <taxon>Sphingomonadales</taxon>
        <taxon>Sphingomonadaceae</taxon>
        <taxon>Sphingomonas</taxon>
        <taxon>environmental samples</taxon>
    </lineage>
</organism>
<dbReference type="SUPFAM" id="SSF102735">
    <property type="entry name" value="Trigger factor ribosome-binding domain"/>
    <property type="match status" value="1"/>
</dbReference>
<evidence type="ECO:0000256" key="14">
    <source>
        <dbReference type="RuleBase" id="RU003914"/>
    </source>
</evidence>